<sequence length="126" mass="12736">MGLDDRVAHAAVLVQTAVLAVLELFFLPLRLDGALLPAVGGWPFPISVVVAAVSMPLLVIAASSCSRKMSVAASPLLVWLGVLLVLGVFGPGGDVVLANDWRTLALFGAGALPGAVALGAIMGRPA</sequence>
<feature type="transmembrane region" description="Helical" evidence="1">
    <location>
        <begin position="7"/>
        <end position="29"/>
    </location>
</feature>
<keyword evidence="3" id="KW-1185">Reference proteome</keyword>
<evidence type="ECO:0000256" key="1">
    <source>
        <dbReference type="SAM" id="Phobius"/>
    </source>
</evidence>
<proteinExistence type="predicted"/>
<feature type="transmembrane region" description="Helical" evidence="1">
    <location>
        <begin position="41"/>
        <end position="62"/>
    </location>
</feature>
<protein>
    <submittedName>
        <fullName evidence="2">Uncharacterized protein</fullName>
    </submittedName>
</protein>
<feature type="transmembrane region" description="Helical" evidence="1">
    <location>
        <begin position="69"/>
        <end position="89"/>
    </location>
</feature>
<accession>A0A290ZG66</accession>
<reference evidence="2" key="1">
    <citation type="submission" date="2017-09" db="EMBL/GenBank/DDBJ databases">
        <title>Complete Genome Sequence of ansamitocin-producing Bacterium Actinosynnema pretiosum X47.</title>
        <authorList>
            <person name="Cao G."/>
            <person name="Zong G."/>
            <person name="Zhong C."/>
            <person name="Fu J."/>
        </authorList>
    </citation>
    <scope>NUCLEOTIDE SEQUENCE [LARGE SCALE GENOMIC DNA]</scope>
    <source>
        <strain evidence="2">X47</strain>
    </source>
</reference>
<feature type="transmembrane region" description="Helical" evidence="1">
    <location>
        <begin position="101"/>
        <end position="121"/>
    </location>
</feature>
<organism evidence="2 3">
    <name type="scientific">Actinosynnema pretiosum</name>
    <dbReference type="NCBI Taxonomy" id="42197"/>
    <lineage>
        <taxon>Bacteria</taxon>
        <taxon>Bacillati</taxon>
        <taxon>Actinomycetota</taxon>
        <taxon>Actinomycetes</taxon>
        <taxon>Pseudonocardiales</taxon>
        <taxon>Pseudonocardiaceae</taxon>
        <taxon>Actinosynnema</taxon>
    </lineage>
</organism>
<keyword evidence="1" id="KW-0472">Membrane</keyword>
<dbReference type="KEGG" id="apre:CNX65_03795"/>
<name>A0A290ZG66_9PSEU</name>
<dbReference type="AlphaFoldDB" id="A0A290ZG66"/>
<evidence type="ECO:0000313" key="2">
    <source>
        <dbReference type="EMBL" id="ATE57973.1"/>
    </source>
</evidence>
<keyword evidence="1" id="KW-0812">Transmembrane</keyword>
<gene>
    <name evidence="2" type="ORF">CNX65_03795</name>
</gene>
<evidence type="ECO:0000313" key="3">
    <source>
        <dbReference type="Proteomes" id="UP000218505"/>
    </source>
</evidence>
<dbReference type="RefSeq" id="WP_096497599.1">
    <property type="nucleotide sequence ID" value="NZ_CP023445.1"/>
</dbReference>
<dbReference type="Proteomes" id="UP000218505">
    <property type="component" value="Chromosome"/>
</dbReference>
<dbReference type="EMBL" id="CP023445">
    <property type="protein sequence ID" value="ATE57973.1"/>
    <property type="molecule type" value="Genomic_DNA"/>
</dbReference>
<keyword evidence="1" id="KW-1133">Transmembrane helix</keyword>